<gene>
    <name evidence="9" type="ORF">OVN18_03065</name>
</gene>
<keyword evidence="4" id="KW-0378">Hydrolase</keyword>
<keyword evidence="3 7" id="KW-0812">Transmembrane</keyword>
<dbReference type="InterPro" id="IPR036938">
    <property type="entry name" value="PAP2/HPO_sf"/>
</dbReference>
<organism evidence="9 10">
    <name type="scientific">Microcella daejeonensis</name>
    <dbReference type="NCBI Taxonomy" id="2994971"/>
    <lineage>
        <taxon>Bacteria</taxon>
        <taxon>Bacillati</taxon>
        <taxon>Actinomycetota</taxon>
        <taxon>Actinomycetes</taxon>
        <taxon>Micrococcales</taxon>
        <taxon>Microbacteriaceae</taxon>
        <taxon>Microcella</taxon>
    </lineage>
</organism>
<evidence type="ECO:0000256" key="6">
    <source>
        <dbReference type="ARBA" id="ARBA00023136"/>
    </source>
</evidence>
<feature type="transmembrane region" description="Helical" evidence="7">
    <location>
        <begin position="69"/>
        <end position="91"/>
    </location>
</feature>
<feature type="transmembrane region" description="Helical" evidence="7">
    <location>
        <begin position="189"/>
        <end position="209"/>
    </location>
</feature>
<evidence type="ECO:0000256" key="3">
    <source>
        <dbReference type="ARBA" id="ARBA00022692"/>
    </source>
</evidence>
<evidence type="ECO:0000259" key="8">
    <source>
        <dbReference type="SMART" id="SM00014"/>
    </source>
</evidence>
<evidence type="ECO:0000313" key="10">
    <source>
        <dbReference type="Proteomes" id="UP001164706"/>
    </source>
</evidence>
<evidence type="ECO:0000313" key="9">
    <source>
        <dbReference type="EMBL" id="WAB82009.1"/>
    </source>
</evidence>
<evidence type="ECO:0000256" key="5">
    <source>
        <dbReference type="ARBA" id="ARBA00022989"/>
    </source>
</evidence>
<proteinExistence type="predicted"/>
<keyword evidence="2" id="KW-1003">Cell membrane</keyword>
<dbReference type="PANTHER" id="PTHR14969:SF62">
    <property type="entry name" value="DECAPRENYLPHOSPHORYL-5-PHOSPHORIBOSE PHOSPHATASE RV3807C-RELATED"/>
    <property type="match status" value="1"/>
</dbReference>
<keyword evidence="6 7" id="KW-0472">Membrane</keyword>
<dbReference type="GO" id="GO:0016787">
    <property type="term" value="F:hydrolase activity"/>
    <property type="evidence" value="ECO:0007669"/>
    <property type="project" value="UniProtKB-KW"/>
</dbReference>
<comment type="subcellular location">
    <subcellularLocation>
        <location evidence="1">Cell membrane</location>
        <topology evidence="1">Multi-pass membrane protein</topology>
    </subcellularLocation>
</comment>
<dbReference type="Pfam" id="PF01569">
    <property type="entry name" value="PAP2"/>
    <property type="match status" value="1"/>
</dbReference>
<dbReference type="SMART" id="SM00014">
    <property type="entry name" value="acidPPc"/>
    <property type="match status" value="1"/>
</dbReference>
<dbReference type="GO" id="GO:0005886">
    <property type="term" value="C:plasma membrane"/>
    <property type="evidence" value="ECO:0007669"/>
    <property type="project" value="UniProtKB-SubCell"/>
</dbReference>
<keyword evidence="5 7" id="KW-1133">Transmembrane helix</keyword>
<protein>
    <submittedName>
        <fullName evidence="9">Phosphatase PAP2 family protein</fullName>
    </submittedName>
</protein>
<sequence length="231" mass="24678">MTTVTPAERRRIRRRWPLITGGVGLAAAVLVGLLVALRESPTALDEEFMDELLEERAPWLDVPAFFLDWFGGHIVGIVVVPIGLAVLLLVLRRPWGALYSVVAAVLSAGVVQLLKNLFGRARPEDILVVADFGSFPSGHVANAATLAVTFVVIFGLRPGRWWVWMLGAAYIVAMALARTYLGAHWITDTIGGALVGVAVAVMVAVPFAVKLGEEPRGRRGAGDPVPDAQAG</sequence>
<dbReference type="InterPro" id="IPR000326">
    <property type="entry name" value="PAP2/HPO"/>
</dbReference>
<feature type="transmembrane region" description="Helical" evidence="7">
    <location>
        <begin position="98"/>
        <end position="118"/>
    </location>
</feature>
<dbReference type="RefSeq" id="WP_267781835.1">
    <property type="nucleotide sequence ID" value="NZ_CP113089.1"/>
</dbReference>
<feature type="transmembrane region" description="Helical" evidence="7">
    <location>
        <begin position="16"/>
        <end position="37"/>
    </location>
</feature>
<feature type="domain" description="Phosphatidic acid phosphatase type 2/haloperoxidase" evidence="8">
    <location>
        <begin position="97"/>
        <end position="204"/>
    </location>
</feature>
<keyword evidence="10" id="KW-1185">Reference proteome</keyword>
<evidence type="ECO:0000256" key="1">
    <source>
        <dbReference type="ARBA" id="ARBA00004651"/>
    </source>
</evidence>
<dbReference type="Proteomes" id="UP001164706">
    <property type="component" value="Chromosome"/>
</dbReference>
<evidence type="ECO:0000256" key="4">
    <source>
        <dbReference type="ARBA" id="ARBA00022801"/>
    </source>
</evidence>
<name>A0A9E8S9H2_9MICO</name>
<dbReference type="PANTHER" id="PTHR14969">
    <property type="entry name" value="SPHINGOSINE-1-PHOSPHATE PHOSPHOHYDROLASE"/>
    <property type="match status" value="1"/>
</dbReference>
<dbReference type="EMBL" id="CP113089">
    <property type="protein sequence ID" value="WAB82009.1"/>
    <property type="molecule type" value="Genomic_DNA"/>
</dbReference>
<dbReference type="AlphaFoldDB" id="A0A9E8S9H2"/>
<dbReference type="SUPFAM" id="SSF48317">
    <property type="entry name" value="Acid phosphatase/Vanadium-dependent haloperoxidase"/>
    <property type="match status" value="1"/>
</dbReference>
<dbReference type="KEGG" id="mdb:OVN18_03065"/>
<accession>A0A9E8S9H2</accession>
<feature type="transmembrane region" description="Helical" evidence="7">
    <location>
        <begin position="163"/>
        <end position="183"/>
    </location>
</feature>
<reference evidence="9" key="1">
    <citation type="submission" date="2022-11" db="EMBL/GenBank/DDBJ databases">
        <title>Description of Microcella daejonensis nov. sp, isolated from riverside soil.</title>
        <authorList>
            <person name="Molina K.M."/>
            <person name="Kim S.B."/>
        </authorList>
    </citation>
    <scope>NUCLEOTIDE SEQUENCE</scope>
    <source>
        <strain evidence="9">MMS21-STM12</strain>
    </source>
</reference>
<evidence type="ECO:0000256" key="2">
    <source>
        <dbReference type="ARBA" id="ARBA00022475"/>
    </source>
</evidence>
<evidence type="ECO:0000256" key="7">
    <source>
        <dbReference type="SAM" id="Phobius"/>
    </source>
</evidence>
<dbReference type="Gene3D" id="1.20.144.10">
    <property type="entry name" value="Phosphatidic acid phosphatase type 2/haloperoxidase"/>
    <property type="match status" value="2"/>
</dbReference>
<feature type="transmembrane region" description="Helical" evidence="7">
    <location>
        <begin position="138"/>
        <end position="156"/>
    </location>
</feature>